<reference evidence="2" key="2">
    <citation type="submission" date="2005-07" db="EMBL/GenBank/DDBJ databases">
        <authorList>
            <person name="Mural R.J."/>
            <person name="Li P.W."/>
            <person name="Adams M.D."/>
            <person name="Amanatides P.G."/>
            <person name="Baden-Tillson H."/>
            <person name="Barnstead M."/>
            <person name="Chin S.H."/>
            <person name="Dew I."/>
            <person name="Evans C.A."/>
            <person name="Ferriera S."/>
            <person name="Flanigan M."/>
            <person name="Fosler C."/>
            <person name="Glodek A."/>
            <person name="Gu Z."/>
            <person name="Holt R.A."/>
            <person name="Jennings D."/>
            <person name="Kraft C.L."/>
            <person name="Lu F."/>
            <person name="Nguyen T."/>
            <person name="Nusskern D.R."/>
            <person name="Pfannkoch C.M."/>
            <person name="Sitter C."/>
            <person name="Sutton G.G."/>
            <person name="Venter J.C."/>
            <person name="Wang Z."/>
            <person name="Woodage T."/>
            <person name="Zheng X.H."/>
            <person name="Zhong F."/>
        </authorList>
    </citation>
    <scope>NUCLEOTIDE SEQUENCE</scope>
    <source>
        <strain evidence="2">BN</strain>
        <strain evidence="3">BN, Sprague-Dawley</strain>
    </source>
</reference>
<accession>A6K9E9</accession>
<dbReference type="Proteomes" id="UP000234681">
    <property type="component" value="Chromosome 17"/>
</dbReference>
<evidence type="ECO:0000313" key="2">
    <source>
        <dbReference type="EMBL" id="EDL87442.1"/>
    </source>
</evidence>
<feature type="region of interest" description="Disordered" evidence="1">
    <location>
        <begin position="17"/>
        <end position="44"/>
    </location>
</feature>
<sequence length="44" mass="4741">MTIYFTWCHTPIILTPGAAEAGRSGPGIQGQSGQHNNIMSLKQK</sequence>
<feature type="compositionally biased region" description="Polar residues" evidence="1">
    <location>
        <begin position="31"/>
        <end position="44"/>
    </location>
</feature>
<dbReference type="EMBL" id="CH474030">
    <property type="protein sequence ID" value="EDL87442.1"/>
    <property type="molecule type" value="Genomic_DNA"/>
</dbReference>
<evidence type="ECO:0000256" key="1">
    <source>
        <dbReference type="SAM" id="MobiDB-lite"/>
    </source>
</evidence>
<protein>
    <submittedName>
        <fullName evidence="2">RCG45276, isoform CRA_b</fullName>
    </submittedName>
</protein>
<dbReference type="EMBL" id="CH474030">
    <property type="protein sequence ID" value="EDL87441.1"/>
    <property type="molecule type" value="Genomic_DNA"/>
</dbReference>
<reference evidence="3" key="3">
    <citation type="submission" date="2005-09" db="EMBL/GenBank/DDBJ databases">
        <authorList>
            <person name="Mural R.J."/>
            <person name="Li P.W."/>
            <person name="Adams M.D."/>
            <person name="Amanatides P.G."/>
            <person name="Baden-Tillson H."/>
            <person name="Barnstead M."/>
            <person name="Chin S.H."/>
            <person name="Dew I."/>
            <person name="Evans C.A."/>
            <person name="Ferriera S."/>
            <person name="Flanigan M."/>
            <person name="Fosler C."/>
            <person name="Glodek A."/>
            <person name="Gu Z."/>
            <person name="Holt R.A."/>
            <person name="Jennings D."/>
            <person name="Kraft C.L."/>
            <person name="Lu F."/>
            <person name="Nguyen T."/>
            <person name="Nusskern D.R."/>
            <person name="Pfannkoch C.M."/>
            <person name="Sitter C."/>
            <person name="Sutton G.G."/>
            <person name="Venter J.C."/>
            <person name="Wang Z."/>
            <person name="Woodage T."/>
            <person name="Zheng X.H."/>
            <person name="Zhong F."/>
        </authorList>
    </citation>
    <scope>NUCLEOTIDE SEQUENCE [LARGE SCALE GENOMIC DNA]</scope>
    <source>
        <strain>BN</strain>
        <strain evidence="3">Sprague-Dawley</strain>
    </source>
</reference>
<dbReference type="AlphaFoldDB" id="A6K9E9"/>
<gene>
    <name evidence="2" type="ORF">rCG_45276</name>
</gene>
<evidence type="ECO:0000313" key="3">
    <source>
        <dbReference type="Proteomes" id="UP000234681"/>
    </source>
</evidence>
<name>A6K9E9_RAT</name>
<proteinExistence type="predicted"/>
<organism evidence="2 3">
    <name type="scientific">Rattus norvegicus</name>
    <name type="common">Rat</name>
    <dbReference type="NCBI Taxonomy" id="10116"/>
    <lineage>
        <taxon>Eukaryota</taxon>
        <taxon>Metazoa</taxon>
        <taxon>Chordata</taxon>
        <taxon>Craniata</taxon>
        <taxon>Vertebrata</taxon>
        <taxon>Euteleostomi</taxon>
        <taxon>Mammalia</taxon>
        <taxon>Eutheria</taxon>
        <taxon>Euarchontoglires</taxon>
        <taxon>Glires</taxon>
        <taxon>Rodentia</taxon>
        <taxon>Myomorpha</taxon>
        <taxon>Muroidea</taxon>
        <taxon>Muridae</taxon>
        <taxon>Murinae</taxon>
        <taxon>Rattus</taxon>
    </lineage>
</organism>
<reference evidence="2" key="1">
    <citation type="journal article" date="2005" name="Genome Res.">
        <title>Gene and alternative splicing annotation with AIR.</title>
        <authorList>
            <person name="Florea L."/>
            <person name="Di Francesco V."/>
            <person name="Miller J."/>
            <person name="Turner R."/>
            <person name="Yao A."/>
            <person name="Harris M."/>
            <person name="Walenz B."/>
            <person name="Mobarry C."/>
            <person name="Merkulov G.V."/>
            <person name="Charlab R."/>
            <person name="Dew I."/>
            <person name="Deng Z."/>
            <person name="Istrail S."/>
            <person name="Li P."/>
            <person name="Sutton G."/>
        </authorList>
    </citation>
    <scope>NUCLEOTIDE SEQUENCE</scope>
    <source>
        <strain evidence="2">BN</strain>
    </source>
</reference>